<evidence type="ECO:0000313" key="3">
    <source>
        <dbReference type="Proteomes" id="UP000195569"/>
    </source>
</evidence>
<protein>
    <submittedName>
        <fullName evidence="2">Uncharacterized protein</fullName>
    </submittedName>
</protein>
<evidence type="ECO:0000313" key="2">
    <source>
        <dbReference type="EMBL" id="SIT50042.1"/>
    </source>
</evidence>
<evidence type="ECO:0000256" key="1">
    <source>
        <dbReference type="SAM" id="MobiDB-lite"/>
    </source>
</evidence>
<reference evidence="2" key="1">
    <citation type="submission" date="2016-12" db="EMBL/GenBank/DDBJ databases">
        <authorList>
            <person name="Moulin L."/>
        </authorList>
    </citation>
    <scope>NUCLEOTIDE SEQUENCE [LARGE SCALE GENOMIC DNA]</scope>
    <source>
        <strain evidence="2">STM 7183</strain>
    </source>
</reference>
<organism evidence="2 3">
    <name type="scientific">Paraburkholderia piptadeniae</name>
    <dbReference type="NCBI Taxonomy" id="1701573"/>
    <lineage>
        <taxon>Bacteria</taxon>
        <taxon>Pseudomonadati</taxon>
        <taxon>Pseudomonadota</taxon>
        <taxon>Betaproteobacteria</taxon>
        <taxon>Burkholderiales</taxon>
        <taxon>Burkholderiaceae</taxon>
        <taxon>Paraburkholderia</taxon>
    </lineage>
</organism>
<name>A0A1N7SRJ3_9BURK</name>
<gene>
    <name evidence="2" type="ORF">BN2476_740086</name>
</gene>
<accession>A0A1N7SRJ3</accession>
<dbReference type="EMBL" id="CYGY02000074">
    <property type="protein sequence ID" value="SIT50042.1"/>
    <property type="molecule type" value="Genomic_DNA"/>
</dbReference>
<dbReference type="Proteomes" id="UP000195569">
    <property type="component" value="Unassembled WGS sequence"/>
</dbReference>
<feature type="region of interest" description="Disordered" evidence="1">
    <location>
        <begin position="24"/>
        <end position="59"/>
    </location>
</feature>
<proteinExistence type="predicted"/>
<keyword evidence="3" id="KW-1185">Reference proteome</keyword>
<dbReference type="AlphaFoldDB" id="A0A1N7SRJ3"/>
<sequence length="922" mass="102778">MSRLKSLAVRKADQAKAREKLAELARKLTVQPMGRTRRPAKSKAPPAAPPAQPTPTRVERPWAKIRAGIAPLTYFSRTASVPIAPQPWAKQLVSTMLAAADQGGVSLCLVWPAKLTSLPLLHALADIERVFAKDLRGIRTLLYPGTHACRAPLHSVVANRELLSAFYRSLWVQENDSFEMKSCTESPAFLAALWALNDLSQHNPDSPDPSLAELIPTFVFDPTKLTWTSTISNPLERTLAKVERLALRRDLREKVRLEWDVPDKAPGALMVVHHSAKKGAWRTALSASALKGQGRPEVLLLDATDAATRTNYAAVKRIPSFLSLAHENGCSDMGAVIVTDDPKTFFILRAQLHESKVTFTSKVWAAEADETLLATHPVAPDWRPVQRNNSNFSVSVVDRDASQLALAFQRLAASVDNEEGPAHQALLHACMYILRLSNMPAGYTDLTAMSAEVDEGDYSSQQNAWAPVKLALVAALASGALNEIRDSVERTIARAERLIDDWSDATPMASRMLAELRKYAVHSRQGISLVLPSKRYVLLAHRFLERKLGNDWSAAEARIEWHTLSAVNKTLSGERKGKHLAFVGINPDVLRVLVTHPEVPHGTLVLVAYRQAEATLKTLTSMKEIEEFKAYRGRIGLLALELERRLAEIPNPLVIGKLREMPLTFKFDENGHNAQSSEQTYFKFELEGGGRAYVSGWVYRYAPDEDPPFRRVTASQIEPGDFIFDMSDELRAKLESSLQLNGDGTSSVVDPIRMLLKLYHDDVQRRCTLLFKCTTRSALARVIHAKMVELDPKAVECKPSRVYYWLSLQAANDTRAHAPQDAKYFNVFCRALGISNEAAEQHWAFVRNARRLNQHLGRELVARYAEILFQPDSAAAYRKVPEAVIRDLQQEALHCVYRVERVVPPPARVTTSKKGETNAHPQ</sequence>
<comment type="caution">
    <text evidence="2">The sequence shown here is derived from an EMBL/GenBank/DDBJ whole genome shotgun (WGS) entry which is preliminary data.</text>
</comment>